<dbReference type="PANTHER" id="PTHR18359">
    <property type="entry name" value="WD-REPEAT PROTEIN-RELATED"/>
    <property type="match status" value="1"/>
</dbReference>
<evidence type="ECO:0000256" key="4">
    <source>
        <dbReference type="ARBA" id="ARBA00022574"/>
    </source>
</evidence>
<dbReference type="SUPFAM" id="SSF50978">
    <property type="entry name" value="WD40 repeat-like"/>
    <property type="match status" value="1"/>
</dbReference>
<keyword evidence="2" id="KW-0698">rRNA processing</keyword>
<reference evidence="11" key="1">
    <citation type="submission" date="2020-09" db="EMBL/GenBank/DDBJ databases">
        <title>Genome-Enabled Discovery of Anthraquinone Biosynthesis in Senna tora.</title>
        <authorList>
            <person name="Kang S.-H."/>
            <person name="Pandey R.P."/>
            <person name="Lee C.-M."/>
            <person name="Sim J.-S."/>
            <person name="Jeong J.-T."/>
            <person name="Choi B.-S."/>
            <person name="Jung M."/>
            <person name="Ginzburg D."/>
            <person name="Zhao K."/>
            <person name="Won S.Y."/>
            <person name="Oh T.-J."/>
            <person name="Yu Y."/>
            <person name="Kim N.-H."/>
            <person name="Lee O.R."/>
            <person name="Lee T.-H."/>
            <person name="Bashyal P."/>
            <person name="Kim T.-S."/>
            <person name="Lee W.-H."/>
            <person name="Kawkins C."/>
            <person name="Kim C.-K."/>
            <person name="Kim J.S."/>
            <person name="Ahn B.O."/>
            <person name="Rhee S.Y."/>
            <person name="Sohng J.K."/>
        </authorList>
    </citation>
    <scope>NUCLEOTIDE SEQUENCE</scope>
    <source>
        <tissue evidence="11">Leaf</tissue>
    </source>
</reference>
<keyword evidence="12" id="KW-1185">Reference proteome</keyword>
<feature type="compositionally biased region" description="Acidic residues" evidence="10">
    <location>
        <begin position="232"/>
        <end position="242"/>
    </location>
</feature>
<evidence type="ECO:0000256" key="3">
    <source>
        <dbReference type="ARBA" id="ARBA00022553"/>
    </source>
</evidence>
<feature type="repeat" description="WD" evidence="9">
    <location>
        <begin position="499"/>
        <end position="540"/>
    </location>
</feature>
<comment type="caution">
    <text evidence="11">The sequence shown here is derived from an EMBL/GenBank/DDBJ whole genome shotgun (WGS) entry which is preliminary data.</text>
</comment>
<keyword evidence="5" id="KW-0677">Repeat</keyword>
<dbReference type="Pfam" id="PF00400">
    <property type="entry name" value="WD40"/>
    <property type="match status" value="2"/>
</dbReference>
<dbReference type="Gene3D" id="2.130.10.10">
    <property type="entry name" value="YVTN repeat-like/Quinoprotein amine dehydrogenase"/>
    <property type="match status" value="1"/>
</dbReference>
<dbReference type="AlphaFoldDB" id="A0A834TJH2"/>
<dbReference type="PANTHER" id="PTHR18359:SF0">
    <property type="entry name" value="U3 SMALL NUCLEOLAR RNA-ASSOCIATED PROTEIN 18 HOMOLOG"/>
    <property type="match status" value="1"/>
</dbReference>
<comment type="similarity">
    <text evidence="7">Belongs to the WD repeat UTP18 family.</text>
</comment>
<feature type="region of interest" description="Disordered" evidence="10">
    <location>
        <begin position="230"/>
        <end position="253"/>
    </location>
</feature>
<evidence type="ECO:0000256" key="1">
    <source>
        <dbReference type="ARBA" id="ARBA00004604"/>
    </source>
</evidence>
<dbReference type="GO" id="GO:0034388">
    <property type="term" value="C:Pwp2p-containing subcomplex of 90S preribosome"/>
    <property type="evidence" value="ECO:0007669"/>
    <property type="project" value="TreeGrafter"/>
</dbReference>
<dbReference type="SMART" id="SM00320">
    <property type="entry name" value="WD40"/>
    <property type="match status" value="6"/>
</dbReference>
<comment type="subcellular location">
    <subcellularLocation>
        <location evidence="1">Nucleus</location>
        <location evidence="1">Nucleolus</location>
    </subcellularLocation>
</comment>
<evidence type="ECO:0000313" key="12">
    <source>
        <dbReference type="Proteomes" id="UP000634136"/>
    </source>
</evidence>
<evidence type="ECO:0000256" key="8">
    <source>
        <dbReference type="ARBA" id="ARBA00074442"/>
    </source>
</evidence>
<dbReference type="InterPro" id="IPR015943">
    <property type="entry name" value="WD40/YVTN_repeat-like_dom_sf"/>
</dbReference>
<evidence type="ECO:0000313" key="11">
    <source>
        <dbReference type="EMBL" id="KAF7822241.1"/>
    </source>
</evidence>
<dbReference type="EMBL" id="JAAIUW010000008">
    <property type="protein sequence ID" value="KAF7822241.1"/>
    <property type="molecule type" value="Genomic_DNA"/>
</dbReference>
<keyword evidence="4 9" id="KW-0853">WD repeat</keyword>
<dbReference type="InterPro" id="IPR001680">
    <property type="entry name" value="WD40_rpt"/>
</dbReference>
<evidence type="ECO:0000256" key="5">
    <source>
        <dbReference type="ARBA" id="ARBA00022737"/>
    </source>
</evidence>
<name>A0A834TJH2_9FABA</name>
<evidence type="ECO:0000256" key="6">
    <source>
        <dbReference type="ARBA" id="ARBA00023242"/>
    </source>
</evidence>
<keyword evidence="3" id="KW-0597">Phosphoprotein</keyword>
<dbReference type="PROSITE" id="PS50082">
    <property type="entry name" value="WD_REPEATS_2"/>
    <property type="match status" value="1"/>
</dbReference>
<dbReference type="GO" id="GO:0006364">
    <property type="term" value="P:rRNA processing"/>
    <property type="evidence" value="ECO:0007669"/>
    <property type="project" value="UniProtKB-KW"/>
</dbReference>
<evidence type="ECO:0000256" key="7">
    <source>
        <dbReference type="ARBA" id="ARBA00025767"/>
    </source>
</evidence>
<dbReference type="OrthoDB" id="1935146at2759"/>
<feature type="region of interest" description="Disordered" evidence="10">
    <location>
        <begin position="132"/>
        <end position="153"/>
    </location>
</feature>
<dbReference type="Proteomes" id="UP000634136">
    <property type="component" value="Unassembled WGS sequence"/>
</dbReference>
<evidence type="ECO:0000256" key="2">
    <source>
        <dbReference type="ARBA" id="ARBA00022552"/>
    </source>
</evidence>
<protein>
    <recommendedName>
        <fullName evidence="8">U3 small nucleolar RNA-associated protein 18 homolog</fullName>
    </recommendedName>
</protein>
<proteinExistence type="inferred from homology"/>
<sequence>MVKSVTSSVNTSGVFVTRIPFSLHLFKSIESTPTLKLYMISSLGKALMSSASASAFLTTTRMEWVIPEAEEVEALIKLLLEVGEHWPEHEHADGFHVGRIRVRDLRVIRVQDYGGALAEGSRVRVCLKNEVKKSKREEETSEPSFVEGVEGGKESEIDTLKTKRRRKGSKEDKLQMEQVKEMKKLESFLFGSLYSPIEFGKGDDNVQPGTIKDSDLFFTDHSANSVLSVHEEDADYSEESEDESQRKPAWVDDEEERTAVNIANVNRLRKLRKEEDESLITGSEYVSRVRAQHEKLNPGTDWAKLDSRSRIDKFSDDESTDEENDVVVSHGYKDVDDILKTNEDLVVKSSSKLLPGVLEYSKLVNANVQDPSKAPINSVQFHRNGQLLLAAGLDRRLRFFQIDGKRNTKIQSIFIDDCPIRKASFLPDGSHVIISGRRKFFYSFDLVKAKVDKIGPLVGREEKSLEVFEVSPDSRTLAFVGNEGYILLVSTKTKELIGTLKMNGTARCLAFAEDGQQLLSSGGDGQVYHWDLRTRTCIHKGIDEGCINSTALSTSPGGALFAAGSDSGIVNIYNRDEFLGGKKKPIKTIENLTTKVDFMRFNNDSQILAICSGMKKSSLKLIHIPSYTVFSNWPPPNKSLGHPLSLDFSPGGGFMAVGNAAGKVLLYKLHHYQHA</sequence>
<dbReference type="InterPro" id="IPR036322">
    <property type="entry name" value="WD40_repeat_dom_sf"/>
</dbReference>
<keyword evidence="6" id="KW-0539">Nucleus</keyword>
<dbReference type="GO" id="GO:0032040">
    <property type="term" value="C:small-subunit processome"/>
    <property type="evidence" value="ECO:0007669"/>
    <property type="project" value="TreeGrafter"/>
</dbReference>
<evidence type="ECO:0000256" key="10">
    <source>
        <dbReference type="SAM" id="MobiDB-lite"/>
    </source>
</evidence>
<gene>
    <name evidence="11" type="ORF">G2W53_027696</name>
</gene>
<dbReference type="FunFam" id="2.130.10.10:FF:000121">
    <property type="entry name" value="U3 small nucleolar RNA-associated protein 18 homolog"/>
    <property type="match status" value="1"/>
</dbReference>
<accession>A0A834TJH2</accession>
<dbReference type="InterPro" id="IPR045161">
    <property type="entry name" value="Utp18"/>
</dbReference>
<evidence type="ECO:0000256" key="9">
    <source>
        <dbReference type="PROSITE-ProRule" id="PRU00221"/>
    </source>
</evidence>
<organism evidence="11 12">
    <name type="scientific">Senna tora</name>
    <dbReference type="NCBI Taxonomy" id="362788"/>
    <lineage>
        <taxon>Eukaryota</taxon>
        <taxon>Viridiplantae</taxon>
        <taxon>Streptophyta</taxon>
        <taxon>Embryophyta</taxon>
        <taxon>Tracheophyta</taxon>
        <taxon>Spermatophyta</taxon>
        <taxon>Magnoliopsida</taxon>
        <taxon>eudicotyledons</taxon>
        <taxon>Gunneridae</taxon>
        <taxon>Pentapetalae</taxon>
        <taxon>rosids</taxon>
        <taxon>fabids</taxon>
        <taxon>Fabales</taxon>
        <taxon>Fabaceae</taxon>
        <taxon>Caesalpinioideae</taxon>
        <taxon>Cassia clade</taxon>
        <taxon>Senna</taxon>
    </lineage>
</organism>